<evidence type="ECO:0000256" key="1">
    <source>
        <dbReference type="ARBA" id="ARBA00009820"/>
    </source>
</evidence>
<sequence>MRYLKRVAAGVAIWSISATALPMTSAVAGEGSRPHTALVSTAADGTGGDSDSGRPQLSANGRYIAFESWSANLVPGDTNGINDVFVKDRRTGAVERIDVASDGTQAGVPPTAFSISGNGRYVAFDSLDGDLVPGDTPDSEDIFIRDRRTGRTEILIGPGPEGSYTYAPSLSADGRYVAFTSSRSDLVPGDTNGQTDVFVHDRWRKTTRRVSVATDGTEGGGRSTSEAISADGTRIAFTSARRFGTGTEEPATDQRRPRSRYFYVHDTRTGRTTPAVVDLDGEETPLNGDVGLSPDGRYALFSSPYAKLVPGDTNGARDHFARDLTTGVTQRLSVAHDGSEPNDDSGTGRPHLSAGNRYAVFTSTASNLVPGDTNGTADAFLRDLRTGDVQRVDVADDGTQSNGGTGFLGIDAFGRTVAFDSAADNLVPGDTNGRTDVFVRGLR</sequence>
<dbReference type="InterPro" id="IPR011042">
    <property type="entry name" value="6-blade_b-propeller_TolB-like"/>
</dbReference>
<reference evidence="4 5" key="1">
    <citation type="submission" date="2024-10" db="EMBL/GenBank/DDBJ databases">
        <title>The Natural Products Discovery Center: Release of the First 8490 Sequenced Strains for Exploring Actinobacteria Biosynthetic Diversity.</title>
        <authorList>
            <person name="Kalkreuter E."/>
            <person name="Kautsar S.A."/>
            <person name="Yang D."/>
            <person name="Bader C.D."/>
            <person name="Teijaro C.N."/>
            <person name="Fluegel L."/>
            <person name="Davis C.M."/>
            <person name="Simpson J.R."/>
            <person name="Lauterbach L."/>
            <person name="Steele A.D."/>
            <person name="Gui C."/>
            <person name="Meng S."/>
            <person name="Li G."/>
            <person name="Viehrig K."/>
            <person name="Ye F."/>
            <person name="Su P."/>
            <person name="Kiefer A.F."/>
            <person name="Nichols A."/>
            <person name="Cepeda A.J."/>
            <person name="Yan W."/>
            <person name="Fan B."/>
            <person name="Jiang Y."/>
            <person name="Adhikari A."/>
            <person name="Zheng C.-J."/>
            <person name="Schuster L."/>
            <person name="Cowan T.M."/>
            <person name="Smanski M.J."/>
            <person name="Chevrette M.G."/>
            <person name="De Carvalho L.P.S."/>
            <person name="Shen B."/>
        </authorList>
    </citation>
    <scope>NUCLEOTIDE SEQUENCE [LARGE SCALE GENOMIC DNA]</scope>
    <source>
        <strain evidence="4 5">NPDC013366</strain>
    </source>
</reference>
<evidence type="ECO:0000256" key="2">
    <source>
        <dbReference type="SAM" id="MobiDB-lite"/>
    </source>
</evidence>
<dbReference type="Proteomes" id="UP001603418">
    <property type="component" value="Unassembled WGS sequence"/>
</dbReference>
<evidence type="ECO:0000313" key="5">
    <source>
        <dbReference type="Proteomes" id="UP001603418"/>
    </source>
</evidence>
<evidence type="ECO:0000313" key="4">
    <source>
        <dbReference type="EMBL" id="MFF9885672.1"/>
    </source>
</evidence>
<proteinExistence type="inferred from homology"/>
<accession>A0ABW6Z3G2</accession>
<keyword evidence="5" id="KW-1185">Reference proteome</keyword>
<comment type="caution">
    <text evidence="4">The sequence shown here is derived from an EMBL/GenBank/DDBJ whole genome shotgun (WGS) entry which is preliminary data.</text>
</comment>
<protein>
    <submittedName>
        <fullName evidence="4">PD40 domain-containing protein</fullName>
    </submittedName>
</protein>
<dbReference type="PANTHER" id="PTHR36842:SF2">
    <property type="entry name" value="SLR0505 PROTEIN"/>
    <property type="match status" value="1"/>
</dbReference>
<feature type="region of interest" description="Disordered" evidence="2">
    <location>
        <begin position="333"/>
        <end position="354"/>
    </location>
</feature>
<keyword evidence="3" id="KW-0732">Signal</keyword>
<dbReference type="Gene3D" id="2.120.10.30">
    <property type="entry name" value="TolB, C-terminal domain"/>
    <property type="match status" value="1"/>
</dbReference>
<dbReference type="PANTHER" id="PTHR36842">
    <property type="entry name" value="PROTEIN TOLB HOMOLOG"/>
    <property type="match status" value="1"/>
</dbReference>
<name>A0ABW6Z3G2_9ACTN</name>
<feature type="chain" id="PRO_5046677075" evidence="3">
    <location>
        <begin position="21"/>
        <end position="443"/>
    </location>
</feature>
<feature type="signal peptide" evidence="3">
    <location>
        <begin position="1"/>
        <end position="20"/>
    </location>
</feature>
<dbReference type="InterPro" id="IPR011659">
    <property type="entry name" value="WD40"/>
</dbReference>
<dbReference type="SUPFAM" id="SSF82171">
    <property type="entry name" value="DPP6 N-terminal domain-like"/>
    <property type="match status" value="1"/>
</dbReference>
<evidence type="ECO:0000256" key="3">
    <source>
        <dbReference type="SAM" id="SignalP"/>
    </source>
</evidence>
<gene>
    <name evidence="4" type="ORF">ACF1HC_29380</name>
</gene>
<dbReference type="RefSeq" id="WP_106980699.1">
    <property type="nucleotide sequence ID" value="NZ_JBFACJ010000024.1"/>
</dbReference>
<dbReference type="Pfam" id="PF07676">
    <property type="entry name" value="PD40"/>
    <property type="match status" value="2"/>
</dbReference>
<comment type="similarity">
    <text evidence="1">Belongs to the TolB family.</text>
</comment>
<dbReference type="EMBL" id="JBICBM010000015">
    <property type="protein sequence ID" value="MFF9885672.1"/>
    <property type="molecule type" value="Genomic_DNA"/>
</dbReference>
<organism evidence="4 5">
    <name type="scientific">Streptomyces eurythermus</name>
    <dbReference type="NCBI Taxonomy" id="42237"/>
    <lineage>
        <taxon>Bacteria</taxon>
        <taxon>Bacillati</taxon>
        <taxon>Actinomycetota</taxon>
        <taxon>Actinomycetes</taxon>
        <taxon>Kitasatosporales</taxon>
        <taxon>Streptomycetaceae</taxon>
        <taxon>Streptomyces</taxon>
    </lineage>
</organism>